<reference evidence="3 4" key="1">
    <citation type="submission" date="2016-07" db="EMBL/GenBank/DDBJ databases">
        <title>Pervasive Adenine N6-methylation of Active Genes in Fungi.</title>
        <authorList>
            <consortium name="DOE Joint Genome Institute"/>
            <person name="Mondo S.J."/>
            <person name="Dannebaum R.O."/>
            <person name="Kuo R.C."/>
            <person name="Labutti K."/>
            <person name="Haridas S."/>
            <person name="Kuo A."/>
            <person name="Salamov A."/>
            <person name="Ahrendt S.R."/>
            <person name="Lipzen A."/>
            <person name="Sullivan W."/>
            <person name="Andreopoulos W.B."/>
            <person name="Clum A."/>
            <person name="Lindquist E."/>
            <person name="Daum C."/>
            <person name="Ramamoorthy G.K."/>
            <person name="Gryganskyi A."/>
            <person name="Culley D."/>
            <person name="Magnuson J.K."/>
            <person name="James T.Y."/>
            <person name="O'Malley M.A."/>
            <person name="Stajich J.E."/>
            <person name="Spatafora J.W."/>
            <person name="Visel A."/>
            <person name="Grigoriev I.V."/>
        </authorList>
    </citation>
    <scope>NUCLEOTIDE SEQUENCE [LARGE SCALE GENOMIC DNA]</scope>
    <source>
        <strain evidence="3 4">PL171</strain>
    </source>
</reference>
<sequence>MNNDFDLDTASFTRQANHAIPFDLWSDSDSGHEMPMPSQPLPMTMGLANALDSAAARSSRARTRTSIGNLALYENSIPIVSTTSQQLFGTPLVSGGVPAAPTPFPRAAHFKFLTQLQRRVQMLESERQSQSLTIQSLQHQLKQTLKQQKVLVLVEKSDRSTKSSLNWQQILATAQAVIDPSISIGNLVLACADAPVTSASDELPAVQELENCLACRRQCYTDTDAPLIPQAPVNEVGIGHCENDPEPRRKHALVQTIATWPVSSPERTAPAATANVGPQPTITRLPDSSPSHEFPADIVTPHRPPGDGPAPFHVTLRYLRPSVSHSDLIALATGTDLVKLYYPPHTSSRYVGRAATYFFANAAQAKHFYITTKMKMYSGDMQAKFGLNDVELAEAVARGAQGPYRIEENKSNLGISWSDPQSRNAKRAWQLEKMEVEQQDVSGQGKRTSEPKKSRVKEHQVHKKPSNMYDVLQSEDNDKEDEDLSSSD</sequence>
<gene>
    <name evidence="3" type="ORF">BCR44DRAFT_1429249</name>
</gene>
<keyword evidence="4" id="KW-1185">Reference proteome</keyword>
<keyword evidence="1" id="KW-0175">Coiled coil</keyword>
<evidence type="ECO:0000313" key="4">
    <source>
        <dbReference type="Proteomes" id="UP000193411"/>
    </source>
</evidence>
<feature type="coiled-coil region" evidence="1">
    <location>
        <begin position="113"/>
        <end position="140"/>
    </location>
</feature>
<comment type="caution">
    <text evidence="3">The sequence shown here is derived from an EMBL/GenBank/DDBJ whole genome shotgun (WGS) entry which is preliminary data.</text>
</comment>
<proteinExistence type="predicted"/>
<dbReference type="AlphaFoldDB" id="A0A1Y2HTJ2"/>
<dbReference type="EMBL" id="MCFL01000010">
    <property type="protein sequence ID" value="ORZ37918.1"/>
    <property type="molecule type" value="Genomic_DNA"/>
</dbReference>
<organism evidence="3 4">
    <name type="scientific">Catenaria anguillulae PL171</name>
    <dbReference type="NCBI Taxonomy" id="765915"/>
    <lineage>
        <taxon>Eukaryota</taxon>
        <taxon>Fungi</taxon>
        <taxon>Fungi incertae sedis</taxon>
        <taxon>Blastocladiomycota</taxon>
        <taxon>Blastocladiomycetes</taxon>
        <taxon>Blastocladiales</taxon>
        <taxon>Catenariaceae</taxon>
        <taxon>Catenaria</taxon>
    </lineage>
</organism>
<feature type="region of interest" description="Disordered" evidence="2">
    <location>
        <begin position="435"/>
        <end position="488"/>
    </location>
</feature>
<feature type="compositionally biased region" description="Acidic residues" evidence="2">
    <location>
        <begin position="473"/>
        <end position="488"/>
    </location>
</feature>
<dbReference type="Proteomes" id="UP000193411">
    <property type="component" value="Unassembled WGS sequence"/>
</dbReference>
<evidence type="ECO:0000256" key="2">
    <source>
        <dbReference type="SAM" id="MobiDB-lite"/>
    </source>
</evidence>
<protein>
    <submittedName>
        <fullName evidence="3">Uncharacterized protein</fullName>
    </submittedName>
</protein>
<feature type="compositionally biased region" description="Basic and acidic residues" evidence="2">
    <location>
        <begin position="447"/>
        <end position="459"/>
    </location>
</feature>
<accession>A0A1Y2HTJ2</accession>
<name>A0A1Y2HTJ2_9FUNG</name>
<evidence type="ECO:0000313" key="3">
    <source>
        <dbReference type="EMBL" id="ORZ37918.1"/>
    </source>
</evidence>
<evidence type="ECO:0000256" key="1">
    <source>
        <dbReference type="SAM" id="Coils"/>
    </source>
</evidence>